<dbReference type="SUPFAM" id="SSF46894">
    <property type="entry name" value="C-terminal effector domain of the bipartite response regulators"/>
    <property type="match status" value="1"/>
</dbReference>
<evidence type="ECO:0000256" key="4">
    <source>
        <dbReference type="SAM" id="Phobius"/>
    </source>
</evidence>
<dbReference type="AlphaFoldDB" id="A0A2A4AKI0"/>
<dbReference type="GO" id="GO:0003677">
    <property type="term" value="F:DNA binding"/>
    <property type="evidence" value="ECO:0007669"/>
    <property type="project" value="UniProtKB-KW"/>
</dbReference>
<keyword evidence="4" id="KW-0812">Transmembrane</keyword>
<dbReference type="PANTHER" id="PTHR44688">
    <property type="entry name" value="DNA-BINDING TRANSCRIPTIONAL ACTIVATOR DEVR_DOSR"/>
    <property type="match status" value="1"/>
</dbReference>
<dbReference type="Gene3D" id="1.10.10.10">
    <property type="entry name" value="Winged helix-like DNA-binding domain superfamily/Winged helix DNA-binding domain"/>
    <property type="match status" value="1"/>
</dbReference>
<reference evidence="6 7" key="1">
    <citation type="submission" date="2017-09" db="EMBL/GenBank/DDBJ databases">
        <title>Draft Genome Sequence of Corynebacterium accolens AH4003.</title>
        <authorList>
            <person name="Chen Y."/>
            <person name="Oosthuysen W.F."/>
            <person name="Kelley S."/>
            <person name="Horswill A."/>
        </authorList>
    </citation>
    <scope>NUCLEOTIDE SEQUENCE [LARGE SCALE GENOMIC DNA]</scope>
    <source>
        <strain evidence="6 7">AH4003</strain>
    </source>
</reference>
<accession>A0A2A4AKI0</accession>
<sequence>MLVLEYAVFYFTICMLLASVLVAGVCVGCLVATRSQVFKLLAVFFGVYAFDIALVFRTQFIHGGMANREVSVYAITAPFESILLGGVMMAVMAIVVQRYLNGWRFLPHACVGLFLIGSVAALWAVEDPALRQFLFFNMRPITLTFLLCYGFGCYLRANDPAERARLYSYRHLFFQVAICAVLVVAENVYYQLIFDWEKAGPDVLSFLPERNFMENVLIVAIGWAVISHARVVLRHVGADAAVKPIADAAADDFHERSLERFSEVHGLSKREREVAGLVLARKSNREIADELGISLSTVKVHVHNILKKSSYESRDLLVEGYWSGVM</sequence>
<feature type="transmembrane region" description="Helical" evidence="4">
    <location>
        <begin position="169"/>
        <end position="192"/>
    </location>
</feature>
<dbReference type="CDD" id="cd06170">
    <property type="entry name" value="LuxR_C_like"/>
    <property type="match status" value="1"/>
</dbReference>
<feature type="transmembrane region" description="Helical" evidence="4">
    <location>
        <begin position="72"/>
        <end position="96"/>
    </location>
</feature>
<feature type="transmembrane region" description="Helical" evidence="4">
    <location>
        <begin position="40"/>
        <end position="60"/>
    </location>
</feature>
<dbReference type="EMBL" id="NWBP01000022">
    <property type="protein sequence ID" value="PCC82790.1"/>
    <property type="molecule type" value="Genomic_DNA"/>
</dbReference>
<dbReference type="InterPro" id="IPR000792">
    <property type="entry name" value="Tscrpt_reg_LuxR_C"/>
</dbReference>
<keyword evidence="4" id="KW-1133">Transmembrane helix</keyword>
<keyword evidence="1" id="KW-0805">Transcription regulation</keyword>
<feature type="transmembrane region" description="Helical" evidence="4">
    <location>
        <begin position="212"/>
        <end position="233"/>
    </location>
</feature>
<dbReference type="Pfam" id="PF00196">
    <property type="entry name" value="GerE"/>
    <property type="match status" value="1"/>
</dbReference>
<dbReference type="GO" id="GO:0006355">
    <property type="term" value="P:regulation of DNA-templated transcription"/>
    <property type="evidence" value="ECO:0007669"/>
    <property type="project" value="InterPro"/>
</dbReference>
<feature type="domain" description="HTH luxR-type" evidence="5">
    <location>
        <begin position="260"/>
        <end position="325"/>
    </location>
</feature>
<evidence type="ECO:0000259" key="5">
    <source>
        <dbReference type="PROSITE" id="PS50043"/>
    </source>
</evidence>
<evidence type="ECO:0000256" key="2">
    <source>
        <dbReference type="ARBA" id="ARBA00023125"/>
    </source>
</evidence>
<proteinExistence type="predicted"/>
<keyword evidence="3" id="KW-0804">Transcription</keyword>
<organism evidence="6 7">
    <name type="scientific">Corynebacterium accolens</name>
    <dbReference type="NCBI Taxonomy" id="38284"/>
    <lineage>
        <taxon>Bacteria</taxon>
        <taxon>Bacillati</taxon>
        <taxon>Actinomycetota</taxon>
        <taxon>Actinomycetes</taxon>
        <taxon>Mycobacteriales</taxon>
        <taxon>Corynebacteriaceae</taxon>
        <taxon>Corynebacterium</taxon>
    </lineage>
</organism>
<dbReference type="PROSITE" id="PS50043">
    <property type="entry name" value="HTH_LUXR_2"/>
    <property type="match status" value="1"/>
</dbReference>
<evidence type="ECO:0000313" key="7">
    <source>
        <dbReference type="Proteomes" id="UP000218690"/>
    </source>
</evidence>
<dbReference type="PANTHER" id="PTHR44688:SF16">
    <property type="entry name" value="DNA-BINDING TRANSCRIPTIONAL ACTIVATOR DEVR_DOSR"/>
    <property type="match status" value="1"/>
</dbReference>
<dbReference type="InterPro" id="IPR036388">
    <property type="entry name" value="WH-like_DNA-bd_sf"/>
</dbReference>
<keyword evidence="2" id="KW-0238">DNA-binding</keyword>
<evidence type="ECO:0000256" key="1">
    <source>
        <dbReference type="ARBA" id="ARBA00023015"/>
    </source>
</evidence>
<evidence type="ECO:0000313" key="6">
    <source>
        <dbReference type="EMBL" id="PCC82790.1"/>
    </source>
</evidence>
<feature type="transmembrane region" description="Helical" evidence="4">
    <location>
        <begin position="6"/>
        <end position="33"/>
    </location>
</feature>
<comment type="caution">
    <text evidence="6">The sequence shown here is derived from an EMBL/GenBank/DDBJ whole genome shotgun (WGS) entry which is preliminary data.</text>
</comment>
<dbReference type="PRINTS" id="PR00038">
    <property type="entry name" value="HTHLUXR"/>
</dbReference>
<dbReference type="SMART" id="SM00421">
    <property type="entry name" value="HTH_LUXR"/>
    <property type="match status" value="1"/>
</dbReference>
<feature type="transmembrane region" description="Helical" evidence="4">
    <location>
        <begin position="105"/>
        <end position="125"/>
    </location>
</feature>
<protein>
    <submittedName>
        <fullName evidence="6">LuxR family transcriptional regulator</fullName>
    </submittedName>
</protein>
<keyword evidence="4" id="KW-0472">Membrane</keyword>
<name>A0A2A4AKI0_9CORY</name>
<dbReference type="InterPro" id="IPR016032">
    <property type="entry name" value="Sig_transdc_resp-reg_C-effctor"/>
</dbReference>
<evidence type="ECO:0000256" key="3">
    <source>
        <dbReference type="ARBA" id="ARBA00023163"/>
    </source>
</evidence>
<feature type="transmembrane region" description="Helical" evidence="4">
    <location>
        <begin position="137"/>
        <end position="157"/>
    </location>
</feature>
<dbReference type="Proteomes" id="UP000218690">
    <property type="component" value="Unassembled WGS sequence"/>
</dbReference>
<gene>
    <name evidence="6" type="ORF">COM45_06335</name>
</gene>